<keyword evidence="4" id="KW-0677">Repeat</keyword>
<evidence type="ECO:0000313" key="6">
    <source>
        <dbReference type="EMBL" id="CAE0759952.1"/>
    </source>
</evidence>
<dbReference type="GO" id="GO:0045503">
    <property type="term" value="F:dynein light chain binding"/>
    <property type="evidence" value="ECO:0007669"/>
    <property type="project" value="TreeGrafter"/>
</dbReference>
<feature type="compositionally biased region" description="Basic and acidic residues" evidence="5">
    <location>
        <begin position="174"/>
        <end position="189"/>
    </location>
</feature>
<dbReference type="GO" id="GO:0036159">
    <property type="term" value="P:inner dynein arm assembly"/>
    <property type="evidence" value="ECO:0007669"/>
    <property type="project" value="TreeGrafter"/>
</dbReference>
<dbReference type="InterPro" id="IPR036322">
    <property type="entry name" value="WD40_repeat_dom_sf"/>
</dbReference>
<reference evidence="6" key="1">
    <citation type="submission" date="2021-01" db="EMBL/GenBank/DDBJ databases">
        <authorList>
            <person name="Corre E."/>
            <person name="Pelletier E."/>
            <person name="Niang G."/>
            <person name="Scheremetjew M."/>
            <person name="Finn R."/>
            <person name="Kale V."/>
            <person name="Holt S."/>
            <person name="Cochrane G."/>
            <person name="Meng A."/>
            <person name="Brown T."/>
            <person name="Cohen L."/>
        </authorList>
    </citation>
    <scope>NUCLEOTIDE SEQUENCE</scope>
    <source>
        <strain evidence="6">CCMP645</strain>
    </source>
</reference>
<dbReference type="InterPro" id="IPR015943">
    <property type="entry name" value="WD40/YVTN_repeat-like_dom_sf"/>
</dbReference>
<organism evidence="6">
    <name type="scientific">Chrysotila carterae</name>
    <name type="common">Marine alga</name>
    <name type="synonym">Syracosphaera carterae</name>
    <dbReference type="NCBI Taxonomy" id="13221"/>
    <lineage>
        <taxon>Eukaryota</taxon>
        <taxon>Haptista</taxon>
        <taxon>Haptophyta</taxon>
        <taxon>Prymnesiophyceae</taxon>
        <taxon>Isochrysidales</taxon>
        <taxon>Isochrysidaceae</taxon>
        <taxon>Chrysotila</taxon>
    </lineage>
</organism>
<dbReference type="GO" id="GO:0060294">
    <property type="term" value="P:cilium movement involved in cell motility"/>
    <property type="evidence" value="ECO:0007669"/>
    <property type="project" value="TreeGrafter"/>
</dbReference>
<dbReference type="GO" id="GO:0036156">
    <property type="term" value="C:inner dynein arm"/>
    <property type="evidence" value="ECO:0007669"/>
    <property type="project" value="TreeGrafter"/>
</dbReference>
<keyword evidence="2" id="KW-0963">Cytoplasm</keyword>
<feature type="region of interest" description="Disordered" evidence="5">
    <location>
        <begin position="745"/>
        <end position="777"/>
    </location>
</feature>
<protein>
    <recommendedName>
        <fullName evidence="7">WD repeat-containing protein 63</fullName>
    </recommendedName>
</protein>
<dbReference type="InterPro" id="IPR050687">
    <property type="entry name" value="Dynein_IC"/>
</dbReference>
<keyword evidence="3" id="KW-0853">WD repeat</keyword>
<dbReference type="AlphaFoldDB" id="A0A7S4BAV2"/>
<evidence type="ECO:0008006" key="7">
    <source>
        <dbReference type="Google" id="ProtNLM"/>
    </source>
</evidence>
<evidence type="ECO:0000256" key="5">
    <source>
        <dbReference type="SAM" id="MobiDB-lite"/>
    </source>
</evidence>
<dbReference type="PANTHER" id="PTHR12442:SF5">
    <property type="entry name" value="DYNEIN AXONEMAL INTERMEDIATE CHAIN 3"/>
    <property type="match status" value="1"/>
</dbReference>
<dbReference type="SUPFAM" id="SSF50978">
    <property type="entry name" value="WD40 repeat-like"/>
    <property type="match status" value="1"/>
</dbReference>
<evidence type="ECO:0000256" key="4">
    <source>
        <dbReference type="ARBA" id="ARBA00022737"/>
    </source>
</evidence>
<gene>
    <name evidence="6" type="ORF">PCAR00345_LOCUS12558</name>
</gene>
<sequence>MTEWENAKKPVPDGVHPLFLTMTTQEKFGCLERENVTPTCPYVFIKKQTFLDDIQFRGVISDFHPCKKKIESYPEDELMVVWDEEEDYGQNFYLVHSVTEKDVIMAEVEAKNAAADESADAGTAGGTAFVVEEYKPPVSKEWVSLGSEVEIEEERVVPTRETFVLRMSRPRRDLGAPHKFSDRDSHEDPNMPQNDCRGYKDPNFELNAVERDVAVQAVPLCAEAKTQTTWFKPANKAIQYEPRVMGAREASTVMRSRELREFLGVVRERYELALQQNETIDVFQDDFATLAEEETGLGNKSDSDLRELQSFNHLQYCSERMVSFSDWQPQPQAKGLVVGVSCSQRLGFEERVHVAGKVHTGYVLLWNFSDPIHPQFVLEAPGDVFCFRFCPTDPDVIVGGVASGQLVLWNLAEAREQARELKAVSGEVAEEGGSNTIVTKPTQVSSVDLSHRCVVTDIVWLPSTVEVSEKGRVTRMPETGATQAQFVSCAADGQLLFWDLRKATEVKEEPPKEEKTKKEGWGPMYRYAMTMPDSNAEPSFVHMLLDVPAEESASCRLFCSTEDGQLITIDLINPNSEEGTRGIKKVISGHYSACTALQRSPFVKDVLLTVGDWHFHLWQVDVESPLFTSPFASCLLSCGVWSPSRPAVVVIGKIDGSIDVWDLLDRSHEPSMTVNITSAAITSMRFHAYQQKQFLAVGDDQGTVHVMEVPRNLRRAASNEKSITTHFFEREAKRVAYVARRASMRSEQATAESGESQTESGVTEAGPTADTAADDELEKAFRKMEMQFKQDMGIADAIETDAPAEEEAENGA</sequence>
<dbReference type="GO" id="GO:0045504">
    <property type="term" value="F:dynein heavy chain binding"/>
    <property type="evidence" value="ECO:0007669"/>
    <property type="project" value="TreeGrafter"/>
</dbReference>
<evidence type="ECO:0000256" key="1">
    <source>
        <dbReference type="ARBA" id="ARBA00004496"/>
    </source>
</evidence>
<dbReference type="PANTHER" id="PTHR12442">
    <property type="entry name" value="DYNEIN INTERMEDIATE CHAIN"/>
    <property type="match status" value="1"/>
</dbReference>
<proteinExistence type="predicted"/>
<comment type="subcellular location">
    <subcellularLocation>
        <location evidence="1">Cytoplasm</location>
    </subcellularLocation>
</comment>
<feature type="region of interest" description="Disordered" evidence="5">
    <location>
        <begin position="174"/>
        <end position="195"/>
    </location>
</feature>
<evidence type="ECO:0000256" key="3">
    <source>
        <dbReference type="ARBA" id="ARBA00022574"/>
    </source>
</evidence>
<accession>A0A7S4BAV2</accession>
<dbReference type="EMBL" id="HBIZ01019969">
    <property type="protein sequence ID" value="CAE0759952.1"/>
    <property type="molecule type" value="Transcribed_RNA"/>
</dbReference>
<dbReference type="InterPro" id="IPR001680">
    <property type="entry name" value="WD40_rpt"/>
</dbReference>
<dbReference type="SMART" id="SM00320">
    <property type="entry name" value="WD40"/>
    <property type="match status" value="5"/>
</dbReference>
<evidence type="ECO:0000256" key="2">
    <source>
        <dbReference type="ARBA" id="ARBA00022490"/>
    </source>
</evidence>
<dbReference type="Gene3D" id="2.130.10.10">
    <property type="entry name" value="YVTN repeat-like/Quinoprotein amine dehydrogenase"/>
    <property type="match status" value="2"/>
</dbReference>
<name>A0A7S4BAV2_CHRCT</name>
<feature type="compositionally biased region" description="Polar residues" evidence="5">
    <location>
        <begin position="745"/>
        <end position="761"/>
    </location>
</feature>